<keyword evidence="1" id="KW-0732">Signal</keyword>
<dbReference type="PANTHER" id="PTHR43283">
    <property type="entry name" value="BETA-LACTAMASE-RELATED"/>
    <property type="match status" value="1"/>
</dbReference>
<gene>
    <name evidence="3" type="ORF">SAMN02745121_03448</name>
</gene>
<feature type="chain" id="PRO_5011452735" evidence="1">
    <location>
        <begin position="21"/>
        <end position="338"/>
    </location>
</feature>
<dbReference type="STRING" id="54.SAMN02745121_03448"/>
<evidence type="ECO:0000259" key="2">
    <source>
        <dbReference type="Pfam" id="PF00144"/>
    </source>
</evidence>
<sequence length="338" mass="36707">MHRRDLLRALPLFACAPALATPSRAADRFDDVLVGFDHDEHADLRAVGVHRGRRRVALRTYNGARADELHDVRSAGKSITSLLAGAAFDRGMLRDPADPVQRYLPTSRGSAFADVPLRDLLDMRSGVDAFDEDPASPGHEDRMDAAPDPVAFAWSVPRATAPGLHYRYNSLAAYVAGLVVQQACGQDLEAFARDTLFAPLGIMRWHWARDAAGNVKGQGNLSLDVDDMLRIGRLLLDGGKHGGTRVIGRDWIDRTLQPAVDIGNADPYASHYGLYWYHATHAARGGPVRVIFASGNGGNKIYVVPALDLVIAITSRAYGRGYGQRRSQAILQALLAVA</sequence>
<name>A0A1I1YPK3_9BACT</name>
<evidence type="ECO:0000313" key="4">
    <source>
        <dbReference type="Proteomes" id="UP000199400"/>
    </source>
</evidence>
<feature type="signal peptide" evidence="1">
    <location>
        <begin position="1"/>
        <end position="20"/>
    </location>
</feature>
<reference evidence="4" key="1">
    <citation type="submission" date="2016-10" db="EMBL/GenBank/DDBJ databases">
        <authorList>
            <person name="Varghese N."/>
            <person name="Submissions S."/>
        </authorList>
    </citation>
    <scope>NUCLEOTIDE SEQUENCE [LARGE SCALE GENOMIC DNA]</scope>
    <source>
        <strain evidence="4">ATCC 25963</strain>
    </source>
</reference>
<proteinExistence type="predicted"/>
<evidence type="ECO:0000313" key="3">
    <source>
        <dbReference type="EMBL" id="SFE21534.1"/>
    </source>
</evidence>
<dbReference type="AlphaFoldDB" id="A0A1I1YPK3"/>
<dbReference type="RefSeq" id="WP_096328376.1">
    <property type="nucleotide sequence ID" value="NZ_FOMX01000010.1"/>
</dbReference>
<dbReference type="EMBL" id="FOMX01000010">
    <property type="protein sequence ID" value="SFE21534.1"/>
    <property type="molecule type" value="Genomic_DNA"/>
</dbReference>
<dbReference type="Pfam" id="PF00144">
    <property type="entry name" value="Beta-lactamase"/>
    <property type="match status" value="1"/>
</dbReference>
<keyword evidence="4" id="KW-1185">Reference proteome</keyword>
<protein>
    <submittedName>
        <fullName evidence="3">CubicO group peptidase, beta-lactamase class C family</fullName>
    </submittedName>
</protein>
<dbReference type="InterPro" id="IPR001466">
    <property type="entry name" value="Beta-lactam-related"/>
</dbReference>
<dbReference type="Gene3D" id="3.40.710.10">
    <property type="entry name" value="DD-peptidase/beta-lactamase superfamily"/>
    <property type="match status" value="1"/>
</dbReference>
<evidence type="ECO:0000256" key="1">
    <source>
        <dbReference type="SAM" id="SignalP"/>
    </source>
</evidence>
<accession>A0A1I1YPK3</accession>
<dbReference type="InterPro" id="IPR050789">
    <property type="entry name" value="Diverse_Enzym_Activities"/>
</dbReference>
<feature type="domain" description="Beta-lactamase-related" evidence="2">
    <location>
        <begin position="46"/>
        <end position="334"/>
    </location>
</feature>
<dbReference type="Proteomes" id="UP000199400">
    <property type="component" value="Unassembled WGS sequence"/>
</dbReference>
<dbReference type="SUPFAM" id="SSF56601">
    <property type="entry name" value="beta-lactamase/transpeptidase-like"/>
    <property type="match status" value="1"/>
</dbReference>
<dbReference type="PANTHER" id="PTHR43283:SF7">
    <property type="entry name" value="BETA-LACTAMASE-RELATED DOMAIN-CONTAINING PROTEIN"/>
    <property type="match status" value="1"/>
</dbReference>
<dbReference type="InterPro" id="IPR012338">
    <property type="entry name" value="Beta-lactam/transpept-like"/>
</dbReference>
<organism evidence="3 4">
    <name type="scientific">Nannocystis exedens</name>
    <dbReference type="NCBI Taxonomy" id="54"/>
    <lineage>
        <taxon>Bacteria</taxon>
        <taxon>Pseudomonadati</taxon>
        <taxon>Myxococcota</taxon>
        <taxon>Polyangia</taxon>
        <taxon>Nannocystales</taxon>
        <taxon>Nannocystaceae</taxon>
        <taxon>Nannocystis</taxon>
    </lineage>
</organism>
<dbReference type="OrthoDB" id="9814204at2"/>